<dbReference type="RefSeq" id="WP_307483719.1">
    <property type="nucleotide sequence ID" value="NZ_JAUTBF010000001.1"/>
</dbReference>
<feature type="signal peptide" evidence="5">
    <location>
        <begin position="1"/>
        <end position="22"/>
    </location>
</feature>
<feature type="chain" id="PRO_5047296877" evidence="5">
    <location>
        <begin position="23"/>
        <end position="505"/>
    </location>
</feature>
<sequence length="505" mass="53277">MPRPLRVTAAIALSLSVTAALAGCAGSSSGSSTDELDIATTVSAVSFDPYLADSGPSIWILQPAYETLITKNVDGTYTPGLASAYEYLSPTSFQLTVRDGVTFSDGTALDAAGVVANLERVKTVSGPAIGNAAAIDTITATDAKTVLITLSAPFPAMEDLLSHNVGMMVSPADLSSPDLATEPAGTGPYVLDTDATVSGDHWRFVRNANYWGDASAFSYDALEYKYFTDPSSTLNAVRAGTMDIALGNTTTAAAAKSAGLQIVTQSTDTWGLVLGDRAGTNQPALGDVRVRQALNYAIDRDAITKAVVGEYGSPAHQYFGTQTTGNVPALDDAYPYDPEKAKELLADAGYANGFTFAVTSVPGIHDAMVQAIQGYLAEVGVTMTIDQDGDFFANVQAAKDPAYALTYTQGDMYTTLAPIVTPTGVLNPYKSSDERINSLYAQAAASSDPAEQTSLYQQIAQIVSDDAWFLPVYYADVIVYASKNVQVKLWPGEGYPWIYAWSPIS</sequence>
<dbReference type="InterPro" id="IPR000914">
    <property type="entry name" value="SBP_5_dom"/>
</dbReference>
<dbReference type="InterPro" id="IPR039424">
    <property type="entry name" value="SBP_5"/>
</dbReference>
<dbReference type="Gene3D" id="3.90.76.10">
    <property type="entry name" value="Dipeptide-binding Protein, Domain 1"/>
    <property type="match status" value="1"/>
</dbReference>
<keyword evidence="4 5" id="KW-0732">Signal</keyword>
<dbReference type="Gene3D" id="3.10.105.10">
    <property type="entry name" value="Dipeptide-binding Protein, Domain 3"/>
    <property type="match status" value="1"/>
</dbReference>
<evidence type="ECO:0000256" key="5">
    <source>
        <dbReference type="SAM" id="SignalP"/>
    </source>
</evidence>
<dbReference type="SUPFAM" id="SSF53850">
    <property type="entry name" value="Periplasmic binding protein-like II"/>
    <property type="match status" value="1"/>
</dbReference>
<evidence type="ECO:0000256" key="4">
    <source>
        <dbReference type="ARBA" id="ARBA00022729"/>
    </source>
</evidence>
<evidence type="ECO:0000256" key="2">
    <source>
        <dbReference type="ARBA" id="ARBA00005695"/>
    </source>
</evidence>
<dbReference type="PIRSF" id="PIRSF002741">
    <property type="entry name" value="MppA"/>
    <property type="match status" value="1"/>
</dbReference>
<accession>A0ABU0TVQ0</accession>
<evidence type="ECO:0000259" key="6">
    <source>
        <dbReference type="Pfam" id="PF00496"/>
    </source>
</evidence>
<evidence type="ECO:0000313" key="7">
    <source>
        <dbReference type="EMBL" id="MDQ1123738.1"/>
    </source>
</evidence>
<reference evidence="7 8" key="1">
    <citation type="submission" date="2023-07" db="EMBL/GenBank/DDBJ databases">
        <title>Functional and genomic diversity of the sorghum phyllosphere microbiome.</title>
        <authorList>
            <person name="Shade A."/>
        </authorList>
    </citation>
    <scope>NUCLEOTIDE SEQUENCE [LARGE SCALE GENOMIC DNA]</scope>
    <source>
        <strain evidence="7 8">SORGH_AS_1207</strain>
    </source>
</reference>
<dbReference type="Gene3D" id="3.40.190.10">
    <property type="entry name" value="Periplasmic binding protein-like II"/>
    <property type="match status" value="1"/>
</dbReference>
<comment type="caution">
    <text evidence="7">The sequence shown here is derived from an EMBL/GenBank/DDBJ whole genome shotgun (WGS) entry which is preliminary data.</text>
</comment>
<evidence type="ECO:0000313" key="8">
    <source>
        <dbReference type="Proteomes" id="UP001226691"/>
    </source>
</evidence>
<comment type="similarity">
    <text evidence="2">Belongs to the bacterial solute-binding protein 5 family.</text>
</comment>
<dbReference type="InterPro" id="IPR030678">
    <property type="entry name" value="Peptide/Ni-bd"/>
</dbReference>
<protein>
    <submittedName>
        <fullName evidence="7">Peptide/nickel transport system substrate-binding protein</fullName>
    </submittedName>
</protein>
<organism evidence="7 8">
    <name type="scientific">Microbacterium trichothecenolyticum</name>
    <name type="common">Aureobacterium trichothecenolyticum</name>
    <dbReference type="NCBI Taxonomy" id="69370"/>
    <lineage>
        <taxon>Bacteria</taxon>
        <taxon>Bacillati</taxon>
        <taxon>Actinomycetota</taxon>
        <taxon>Actinomycetes</taxon>
        <taxon>Micrococcales</taxon>
        <taxon>Microbacteriaceae</taxon>
        <taxon>Microbacterium</taxon>
    </lineage>
</organism>
<dbReference type="PANTHER" id="PTHR30290">
    <property type="entry name" value="PERIPLASMIC BINDING COMPONENT OF ABC TRANSPORTER"/>
    <property type="match status" value="1"/>
</dbReference>
<dbReference type="EMBL" id="JAUTBF010000001">
    <property type="protein sequence ID" value="MDQ1123738.1"/>
    <property type="molecule type" value="Genomic_DNA"/>
</dbReference>
<dbReference type="Proteomes" id="UP001226691">
    <property type="component" value="Unassembled WGS sequence"/>
</dbReference>
<gene>
    <name evidence="7" type="ORF">QE412_002311</name>
</gene>
<proteinExistence type="inferred from homology"/>
<evidence type="ECO:0000256" key="1">
    <source>
        <dbReference type="ARBA" id="ARBA00004196"/>
    </source>
</evidence>
<feature type="domain" description="Solute-binding protein family 5" evidence="6">
    <location>
        <begin position="77"/>
        <end position="413"/>
    </location>
</feature>
<name>A0ABU0TVQ0_MICTR</name>
<evidence type="ECO:0000256" key="3">
    <source>
        <dbReference type="ARBA" id="ARBA00022448"/>
    </source>
</evidence>
<dbReference type="PANTHER" id="PTHR30290:SF10">
    <property type="entry name" value="PERIPLASMIC OLIGOPEPTIDE-BINDING PROTEIN-RELATED"/>
    <property type="match status" value="1"/>
</dbReference>
<keyword evidence="8" id="KW-1185">Reference proteome</keyword>
<dbReference type="PROSITE" id="PS51257">
    <property type="entry name" value="PROKAR_LIPOPROTEIN"/>
    <property type="match status" value="1"/>
</dbReference>
<keyword evidence="3" id="KW-0813">Transport</keyword>
<comment type="subcellular location">
    <subcellularLocation>
        <location evidence="1">Cell envelope</location>
    </subcellularLocation>
</comment>
<dbReference type="Pfam" id="PF00496">
    <property type="entry name" value="SBP_bac_5"/>
    <property type="match status" value="1"/>
</dbReference>